<keyword evidence="1" id="KW-0812">Transmembrane</keyword>
<keyword evidence="1" id="KW-0472">Membrane</keyword>
<feature type="transmembrane region" description="Helical" evidence="1">
    <location>
        <begin position="25"/>
        <end position="44"/>
    </location>
</feature>
<organism evidence="2 3">
    <name type="scientific">Tumebacillus lipolyticus</name>
    <dbReference type="NCBI Taxonomy" id="1280370"/>
    <lineage>
        <taxon>Bacteria</taxon>
        <taxon>Bacillati</taxon>
        <taxon>Bacillota</taxon>
        <taxon>Bacilli</taxon>
        <taxon>Bacillales</taxon>
        <taxon>Alicyclobacillaceae</taxon>
        <taxon>Tumebacillus</taxon>
    </lineage>
</organism>
<keyword evidence="1" id="KW-1133">Transmembrane helix</keyword>
<evidence type="ECO:0008006" key="4">
    <source>
        <dbReference type="Google" id="ProtNLM"/>
    </source>
</evidence>
<dbReference type="Proteomes" id="UP001597343">
    <property type="component" value="Unassembled WGS sequence"/>
</dbReference>
<evidence type="ECO:0000313" key="3">
    <source>
        <dbReference type="Proteomes" id="UP001597343"/>
    </source>
</evidence>
<protein>
    <recommendedName>
        <fullName evidence="4">VanZ-like domain-containing protein</fullName>
    </recommendedName>
</protein>
<name>A0ABW4ZSR0_9BACL</name>
<evidence type="ECO:0000256" key="1">
    <source>
        <dbReference type="SAM" id="Phobius"/>
    </source>
</evidence>
<dbReference type="EMBL" id="JBHUIO010000002">
    <property type="protein sequence ID" value="MFD2168754.1"/>
    <property type="molecule type" value="Genomic_DNA"/>
</dbReference>
<sequence>MKKWLFAWVIITAYLITNLTIRQPAVQPHLVATMLLGFFFFLIFRFRGVYGVALAVTAIVLLAAILHQIRQPPGVSVVDAALLTRLALDIVTILGGGGLGYWVLRSYQKLYRGRPK</sequence>
<comment type="caution">
    <text evidence="2">The sequence shown here is derived from an EMBL/GenBank/DDBJ whole genome shotgun (WGS) entry which is preliminary data.</text>
</comment>
<proteinExistence type="predicted"/>
<reference evidence="3" key="1">
    <citation type="journal article" date="2019" name="Int. J. Syst. Evol. Microbiol.">
        <title>The Global Catalogue of Microorganisms (GCM) 10K type strain sequencing project: providing services to taxonomists for standard genome sequencing and annotation.</title>
        <authorList>
            <consortium name="The Broad Institute Genomics Platform"/>
            <consortium name="The Broad Institute Genome Sequencing Center for Infectious Disease"/>
            <person name="Wu L."/>
            <person name="Ma J."/>
        </authorList>
    </citation>
    <scope>NUCLEOTIDE SEQUENCE [LARGE SCALE GENOMIC DNA]</scope>
    <source>
        <strain evidence="3">CGMCC 1.13574</strain>
    </source>
</reference>
<accession>A0ABW4ZSR0</accession>
<feature type="transmembrane region" description="Helical" evidence="1">
    <location>
        <begin position="51"/>
        <end position="70"/>
    </location>
</feature>
<dbReference type="RefSeq" id="WP_386043749.1">
    <property type="nucleotide sequence ID" value="NZ_JBHUIO010000002.1"/>
</dbReference>
<evidence type="ECO:0000313" key="2">
    <source>
        <dbReference type="EMBL" id="MFD2168754.1"/>
    </source>
</evidence>
<keyword evidence="3" id="KW-1185">Reference proteome</keyword>
<gene>
    <name evidence="2" type="ORF">ACFSOY_01815</name>
</gene>
<feature type="transmembrane region" description="Helical" evidence="1">
    <location>
        <begin position="82"/>
        <end position="104"/>
    </location>
</feature>